<dbReference type="Pfam" id="PF00024">
    <property type="entry name" value="PAN_1"/>
    <property type="match status" value="1"/>
</dbReference>
<evidence type="ECO:0000313" key="3">
    <source>
        <dbReference type="Proteomes" id="UP000479710"/>
    </source>
</evidence>
<sequence length="85" mass="9807">MAYFNSHDTSMRALERVSEEACKKACLDDCACMAAQFAYGFDHNDGFCYLQSEVLSLETMQPEIFHYNSTMHIKIVQGRSPRRLF</sequence>
<evidence type="ECO:0000259" key="1">
    <source>
        <dbReference type="Pfam" id="PF00024"/>
    </source>
</evidence>
<name>A0A6G1C0D6_9ORYZ</name>
<gene>
    <name evidence="2" type="ORF">E2562_028058</name>
</gene>
<protein>
    <recommendedName>
        <fullName evidence="1">Apple domain-containing protein</fullName>
    </recommendedName>
</protein>
<dbReference type="InterPro" id="IPR003609">
    <property type="entry name" value="Pan_app"/>
</dbReference>
<comment type="caution">
    <text evidence="2">The sequence shown here is derived from an EMBL/GenBank/DDBJ whole genome shotgun (WGS) entry which is preliminary data.</text>
</comment>
<keyword evidence="3" id="KW-1185">Reference proteome</keyword>
<reference evidence="2 3" key="1">
    <citation type="submission" date="2019-11" db="EMBL/GenBank/DDBJ databases">
        <title>Whole genome sequence of Oryza granulata.</title>
        <authorList>
            <person name="Li W."/>
        </authorList>
    </citation>
    <scope>NUCLEOTIDE SEQUENCE [LARGE SCALE GENOMIC DNA]</scope>
    <source>
        <strain evidence="3">cv. Menghai</strain>
        <tissue evidence="2">Leaf</tissue>
    </source>
</reference>
<proteinExistence type="predicted"/>
<dbReference type="OrthoDB" id="1884773at2759"/>
<evidence type="ECO:0000313" key="2">
    <source>
        <dbReference type="EMBL" id="KAF0893650.1"/>
    </source>
</evidence>
<dbReference type="Proteomes" id="UP000479710">
    <property type="component" value="Unassembled WGS sequence"/>
</dbReference>
<accession>A0A6G1C0D6</accession>
<feature type="domain" description="Apple" evidence="1">
    <location>
        <begin position="13"/>
        <end position="66"/>
    </location>
</feature>
<dbReference type="AlphaFoldDB" id="A0A6G1C0D6"/>
<dbReference type="EMBL" id="SPHZ02000011">
    <property type="protein sequence ID" value="KAF0893650.1"/>
    <property type="molecule type" value="Genomic_DNA"/>
</dbReference>
<organism evidence="2 3">
    <name type="scientific">Oryza meyeriana var. granulata</name>
    <dbReference type="NCBI Taxonomy" id="110450"/>
    <lineage>
        <taxon>Eukaryota</taxon>
        <taxon>Viridiplantae</taxon>
        <taxon>Streptophyta</taxon>
        <taxon>Embryophyta</taxon>
        <taxon>Tracheophyta</taxon>
        <taxon>Spermatophyta</taxon>
        <taxon>Magnoliopsida</taxon>
        <taxon>Liliopsida</taxon>
        <taxon>Poales</taxon>
        <taxon>Poaceae</taxon>
        <taxon>BOP clade</taxon>
        <taxon>Oryzoideae</taxon>
        <taxon>Oryzeae</taxon>
        <taxon>Oryzinae</taxon>
        <taxon>Oryza</taxon>
        <taxon>Oryza meyeriana</taxon>
    </lineage>
</organism>